<dbReference type="InterPro" id="IPR058915">
    <property type="entry name" value="AcrVA2-like"/>
</dbReference>
<reference evidence="1 2" key="1">
    <citation type="submission" date="2019-07" db="EMBL/GenBank/DDBJ databases">
        <title>Deep subsurface shale carbon reservoir microbial communities from Ohio and West Virginia, USA.</title>
        <authorList>
            <person name="Wrighton K."/>
        </authorList>
    </citation>
    <scope>NUCLEOTIDE SEQUENCE [LARGE SCALE GENOMIC DNA]</scope>
    <source>
        <strain evidence="1 2">NP_8Ht</strain>
    </source>
</reference>
<name>A0A5S5BHX8_STUST</name>
<evidence type="ECO:0000313" key="1">
    <source>
        <dbReference type="EMBL" id="TYP65313.1"/>
    </source>
</evidence>
<dbReference type="Pfam" id="PF26125">
    <property type="entry name" value="AcrVA2-like"/>
    <property type="match status" value="1"/>
</dbReference>
<evidence type="ECO:0000313" key="2">
    <source>
        <dbReference type="Proteomes" id="UP000324282"/>
    </source>
</evidence>
<dbReference type="CDD" id="cd22987">
    <property type="entry name" value="AcrVA2-like"/>
    <property type="match status" value="1"/>
</dbReference>
<dbReference type="RefSeq" id="WP_148924731.1">
    <property type="nucleotide sequence ID" value="NZ_VNHQ01000012.1"/>
</dbReference>
<accession>A0A5S5BHX8</accession>
<organism evidence="1 2">
    <name type="scientific">Stutzerimonas stutzeri</name>
    <name type="common">Pseudomonas stutzeri</name>
    <dbReference type="NCBI Taxonomy" id="316"/>
    <lineage>
        <taxon>Bacteria</taxon>
        <taxon>Pseudomonadati</taxon>
        <taxon>Pseudomonadota</taxon>
        <taxon>Gammaproteobacteria</taxon>
        <taxon>Pseudomonadales</taxon>
        <taxon>Pseudomonadaceae</taxon>
        <taxon>Stutzerimonas</taxon>
    </lineage>
</organism>
<dbReference type="EMBL" id="VNHQ01000012">
    <property type="protein sequence ID" value="TYP65313.1"/>
    <property type="molecule type" value="Genomic_DNA"/>
</dbReference>
<comment type="caution">
    <text evidence="1">The sequence shown here is derived from an EMBL/GenBank/DDBJ whole genome shotgun (WGS) entry which is preliminary data.</text>
</comment>
<protein>
    <submittedName>
        <fullName evidence="1">Uncharacterized protein</fullName>
    </submittedName>
</protein>
<dbReference type="Proteomes" id="UP000324282">
    <property type="component" value="Unassembled WGS sequence"/>
</dbReference>
<gene>
    <name evidence="1" type="ORF">A9A72_122441</name>
</gene>
<proteinExistence type="predicted"/>
<dbReference type="OrthoDB" id="5514004at2"/>
<sequence length="272" mass="30802">MEVAATVGTLSAIGTWRYSQGIYRMDAHLLAELARTECSGVLPCDVLRRLPEWCVYVETPGLTYFESALHGFWAHLEWDMNHQREELRLVLNTSQRLIPEPLHLGEWSVEEAVTKALKVVNTNLGGLLGTGQLGSLLQEYKVKQLRPLISILLYLCSEEPDIDPALMPEPSSRKSVFRKGKSGLYLFTPEKPKIFNVGSNVGRSFRNEQEVQLNGRSVKAHLRRGHWHGFWKGPRLGDRTFIYRWISPLVVKGKRQMYASDSETGRGAAVEV</sequence>
<dbReference type="AlphaFoldDB" id="A0A5S5BHX8"/>